<evidence type="ECO:0000313" key="2">
    <source>
        <dbReference type="EMBL" id="EMI58421.1"/>
    </source>
</evidence>
<proteinExistence type="predicted"/>
<protein>
    <submittedName>
        <fullName evidence="2">Uncharacterized protein</fullName>
    </submittedName>
</protein>
<evidence type="ECO:0000256" key="1">
    <source>
        <dbReference type="SAM" id="MobiDB-lite"/>
    </source>
</evidence>
<dbReference type="AlphaFoldDB" id="M5UKN6"/>
<comment type="caution">
    <text evidence="2">The sequence shown here is derived from an EMBL/GenBank/DDBJ whole genome shotgun (WGS) entry which is preliminary data.</text>
</comment>
<dbReference type="EMBL" id="ANOH01000008">
    <property type="protein sequence ID" value="EMI58421.1"/>
    <property type="molecule type" value="Genomic_DNA"/>
</dbReference>
<accession>M5UKN6</accession>
<organism evidence="2 3">
    <name type="scientific">Rhodopirellula sallentina SM41</name>
    <dbReference type="NCBI Taxonomy" id="1263870"/>
    <lineage>
        <taxon>Bacteria</taxon>
        <taxon>Pseudomonadati</taxon>
        <taxon>Planctomycetota</taxon>
        <taxon>Planctomycetia</taxon>
        <taxon>Pirellulales</taxon>
        <taxon>Pirellulaceae</taxon>
        <taxon>Rhodopirellula</taxon>
    </lineage>
</organism>
<dbReference type="PATRIC" id="fig|1263870.3.peg.170"/>
<dbReference type="Proteomes" id="UP000011885">
    <property type="component" value="Unassembled WGS sequence"/>
</dbReference>
<evidence type="ECO:0000313" key="3">
    <source>
        <dbReference type="Proteomes" id="UP000011885"/>
    </source>
</evidence>
<sequence>MKIFHKITYPTRELTETTRPPRTFATGRWFASPDPPPPVHDT</sequence>
<name>M5UKN6_9BACT</name>
<keyword evidence="3" id="KW-1185">Reference proteome</keyword>
<gene>
    <name evidence="2" type="ORF">RSSM_00148</name>
</gene>
<feature type="compositionally biased region" description="Low complexity" evidence="1">
    <location>
        <begin position="14"/>
        <end position="23"/>
    </location>
</feature>
<feature type="compositionally biased region" description="Pro residues" evidence="1">
    <location>
        <begin position="33"/>
        <end position="42"/>
    </location>
</feature>
<dbReference type="RefSeq" id="WP_008673286.1">
    <property type="nucleotide sequence ID" value="NZ_ANOH01000008.1"/>
</dbReference>
<reference evidence="2 3" key="1">
    <citation type="journal article" date="2013" name="Mar. Genomics">
        <title>Expression of sulfatases in Rhodopirellula baltica and the diversity of sulfatases in the genus Rhodopirellula.</title>
        <authorList>
            <person name="Wegner C.E."/>
            <person name="Richter-Heitmann T."/>
            <person name="Klindworth A."/>
            <person name="Klockow C."/>
            <person name="Richter M."/>
            <person name="Achstetter T."/>
            <person name="Glockner F.O."/>
            <person name="Harder J."/>
        </authorList>
    </citation>
    <scope>NUCLEOTIDE SEQUENCE [LARGE SCALE GENOMIC DNA]</scope>
    <source>
        <strain evidence="2 3">SM41</strain>
    </source>
</reference>
<feature type="region of interest" description="Disordered" evidence="1">
    <location>
        <begin position="14"/>
        <end position="42"/>
    </location>
</feature>